<evidence type="ECO:0000313" key="2">
    <source>
        <dbReference type="EMBL" id="CAG8435215.1"/>
    </source>
</evidence>
<dbReference type="AlphaFoldDB" id="A0A9N8V3E7"/>
<dbReference type="Proteomes" id="UP000789831">
    <property type="component" value="Unassembled WGS sequence"/>
</dbReference>
<protein>
    <submittedName>
        <fullName evidence="2">5934_t:CDS:1</fullName>
    </submittedName>
</protein>
<dbReference type="EMBL" id="CAJVPL010000024">
    <property type="protein sequence ID" value="CAG8435215.1"/>
    <property type="molecule type" value="Genomic_DNA"/>
</dbReference>
<name>A0A9N8V3E7_9GLOM</name>
<evidence type="ECO:0000313" key="3">
    <source>
        <dbReference type="Proteomes" id="UP000789831"/>
    </source>
</evidence>
<evidence type="ECO:0000256" key="1">
    <source>
        <dbReference type="SAM" id="MobiDB-lite"/>
    </source>
</evidence>
<organism evidence="2 3">
    <name type="scientific">Ambispora gerdemannii</name>
    <dbReference type="NCBI Taxonomy" id="144530"/>
    <lineage>
        <taxon>Eukaryota</taxon>
        <taxon>Fungi</taxon>
        <taxon>Fungi incertae sedis</taxon>
        <taxon>Mucoromycota</taxon>
        <taxon>Glomeromycotina</taxon>
        <taxon>Glomeromycetes</taxon>
        <taxon>Archaeosporales</taxon>
        <taxon>Ambisporaceae</taxon>
        <taxon>Ambispora</taxon>
    </lineage>
</organism>
<sequence length="143" mass="15130">MTEKLIITSQSSAKSDKKTTPITSNITEKDKNTKTTSLPNIFDNTFNLPSQTGSNSLAEKTSKIFSQSTTPTFTTSSPNITATNNSLVLAIGVSAEATAPTFMTITMATSATKTTWTAIIISLSTATTIGIFSPISKRTKIIA</sequence>
<proteinExistence type="predicted"/>
<comment type="caution">
    <text evidence="2">The sequence shown here is derived from an EMBL/GenBank/DDBJ whole genome shotgun (WGS) entry which is preliminary data.</text>
</comment>
<feature type="region of interest" description="Disordered" evidence="1">
    <location>
        <begin position="1"/>
        <end position="35"/>
    </location>
</feature>
<reference evidence="2" key="1">
    <citation type="submission" date="2021-06" db="EMBL/GenBank/DDBJ databases">
        <authorList>
            <person name="Kallberg Y."/>
            <person name="Tangrot J."/>
            <person name="Rosling A."/>
        </authorList>
    </citation>
    <scope>NUCLEOTIDE SEQUENCE</scope>
    <source>
        <strain evidence="2">MT106</strain>
    </source>
</reference>
<gene>
    <name evidence="2" type="ORF">AGERDE_LOCUS489</name>
</gene>
<accession>A0A9N8V3E7</accession>
<keyword evidence="3" id="KW-1185">Reference proteome</keyword>